<feature type="compositionally biased region" description="Gly residues" evidence="1">
    <location>
        <begin position="379"/>
        <end position="397"/>
    </location>
</feature>
<accession>A0ABZ1W0U3</accession>
<feature type="compositionally biased region" description="Basic and acidic residues" evidence="1">
    <location>
        <begin position="345"/>
        <end position="357"/>
    </location>
</feature>
<keyword evidence="3" id="KW-1185">Reference proteome</keyword>
<sequence>MGTMRWEDVLKTFASEAQRTAKIVTREEVAGPSPDKPWLRPVMKMVWGSGYYANGGAADGQHAGVGTPDVWWAWNFSIGQEHYNYSITLSVNYTDWGNDSDKPLSRFINQHREIFAPLMPGGRGNDTVNSASLRAAAAGLTKVNSWLSTWEPRVKEWAGSLDAPDSSWQGDAAGEFKTLLDRYALELETIRLQLHRSPFEADLYASADAIDQAVRGLQYVHQSWWDSGTLWPSHAILQALTETLQNVTPQIDSLGNLQSVSTALGDPRQQDFYDKLELRAKAIWLADVERCLDKRKVPRVVDERLALSPDPMAALEAAYNTLNADFGFGYRPVSLDLPPAPVPDPTKDGPDSEKGPGDGDTDLSGGSGGGNDKKLDLSGGAGGGSGGSGDGGAGGNGSNTHLPPPPVLGGGGGGLGGGGIGGNGTGTPILDKDNKPVLDADRKPVLLPPGGYIGANGQVYDGNGQPVKDKNGKPVVVPVGSDIPPGTGGGIYGSNAKVPKGSTVREDGSVVGPDGKQVLDRDGNPVVLAKGGSVAADGTLLDSTGRPVADLTQRYLDRQHAVDAITSGGSGGGGDTGVGRPPSTLPSWNLDLGSLGDYGSGSAGGGTGSGSPGPYAGSFGGAGGGEGLSSGVGPRLVGSGGGLSAKAIENSGGTAPGGKAATSGAAAQKASVLAAEEAAVMRGRTVNTSSSGMPMVPPMGGGMGGGQGEKDRQRTTWLSEDEEVWGTDTGAVHGVIGR</sequence>
<feature type="compositionally biased region" description="Gly residues" evidence="1">
    <location>
        <begin position="568"/>
        <end position="577"/>
    </location>
</feature>
<feature type="region of interest" description="Disordered" evidence="1">
    <location>
        <begin position="687"/>
        <end position="738"/>
    </location>
</feature>
<feature type="compositionally biased region" description="Gly residues" evidence="1">
    <location>
        <begin position="599"/>
        <end position="611"/>
    </location>
</feature>
<evidence type="ECO:0000313" key="2">
    <source>
        <dbReference type="EMBL" id="WUS54435.1"/>
    </source>
</evidence>
<protein>
    <submittedName>
        <fullName evidence="2">Uncharacterized protein</fullName>
    </submittedName>
</protein>
<name>A0ABZ1W0U3_9ACTN</name>
<gene>
    <name evidence="2" type="ORF">OG469_02265</name>
</gene>
<evidence type="ECO:0000256" key="1">
    <source>
        <dbReference type="SAM" id="MobiDB-lite"/>
    </source>
</evidence>
<dbReference type="EMBL" id="CP108482">
    <property type="protein sequence ID" value="WUS54435.1"/>
    <property type="molecule type" value="Genomic_DNA"/>
</dbReference>
<dbReference type="Proteomes" id="UP001432014">
    <property type="component" value="Chromosome"/>
</dbReference>
<reference evidence="2 3" key="1">
    <citation type="submission" date="2022-10" db="EMBL/GenBank/DDBJ databases">
        <title>The complete genomes of actinobacterial strains from the NBC collection.</title>
        <authorList>
            <person name="Joergensen T.S."/>
            <person name="Alvarez Arevalo M."/>
            <person name="Sterndorff E.B."/>
            <person name="Faurdal D."/>
            <person name="Vuksanovic O."/>
            <person name="Mourched A.-S."/>
            <person name="Charusanti P."/>
            <person name="Shaw S."/>
            <person name="Blin K."/>
            <person name="Weber T."/>
        </authorList>
    </citation>
    <scope>NUCLEOTIDE SEQUENCE [LARGE SCALE GENOMIC DNA]</scope>
    <source>
        <strain evidence="2 3">NBC_01247</strain>
    </source>
</reference>
<proteinExistence type="predicted"/>
<feature type="region of interest" description="Disordered" evidence="1">
    <location>
        <begin position="599"/>
        <end position="618"/>
    </location>
</feature>
<evidence type="ECO:0000313" key="3">
    <source>
        <dbReference type="Proteomes" id="UP001432014"/>
    </source>
</evidence>
<dbReference type="RefSeq" id="WP_329501018.1">
    <property type="nucleotide sequence ID" value="NZ_CP108460.1"/>
</dbReference>
<feature type="region of interest" description="Disordered" evidence="1">
    <location>
        <begin position="335"/>
        <end position="436"/>
    </location>
</feature>
<organism evidence="2 3">
    <name type="scientific">Kitasatospora herbaricolor</name>
    <dbReference type="NCBI Taxonomy" id="68217"/>
    <lineage>
        <taxon>Bacteria</taxon>
        <taxon>Bacillati</taxon>
        <taxon>Actinomycetota</taxon>
        <taxon>Actinomycetes</taxon>
        <taxon>Kitasatosporales</taxon>
        <taxon>Streptomycetaceae</taxon>
        <taxon>Kitasatospora</taxon>
    </lineage>
</organism>
<feature type="compositionally biased region" description="Gly residues" evidence="1">
    <location>
        <begin position="408"/>
        <end position="425"/>
    </location>
</feature>
<feature type="region of interest" description="Disordered" evidence="1">
    <location>
        <begin position="564"/>
        <end position="592"/>
    </location>
</feature>